<dbReference type="Proteomes" id="UP000256373">
    <property type="component" value="Unassembled WGS sequence"/>
</dbReference>
<protein>
    <submittedName>
        <fullName evidence="1">Uncharacterized protein</fullName>
    </submittedName>
</protein>
<gene>
    <name evidence="1" type="ORF">DSL64_28050</name>
</gene>
<proteinExistence type="predicted"/>
<comment type="caution">
    <text evidence="1">The sequence shown here is derived from an EMBL/GenBank/DDBJ whole genome shotgun (WGS) entry which is preliminary data.</text>
</comment>
<evidence type="ECO:0000313" key="2">
    <source>
        <dbReference type="Proteomes" id="UP000256373"/>
    </source>
</evidence>
<dbReference type="EMBL" id="QNUL01000046">
    <property type="protein sequence ID" value="REA55520.1"/>
    <property type="molecule type" value="Genomic_DNA"/>
</dbReference>
<accession>A0A3D8Y2X1</accession>
<keyword evidence="2" id="KW-1185">Reference proteome</keyword>
<name>A0A3D8Y2X1_9BACT</name>
<sequence>MAGILRIVPAVLDLFPGILINTSDSVFGVFSIMDNYLLIPANSALNYFPLLIFEHTKIK</sequence>
<organism evidence="1 2">
    <name type="scientific">Dyadobacter luteus</name>
    <dbReference type="NCBI Taxonomy" id="2259619"/>
    <lineage>
        <taxon>Bacteria</taxon>
        <taxon>Pseudomonadati</taxon>
        <taxon>Bacteroidota</taxon>
        <taxon>Cytophagia</taxon>
        <taxon>Cytophagales</taxon>
        <taxon>Spirosomataceae</taxon>
        <taxon>Dyadobacter</taxon>
    </lineage>
</organism>
<evidence type="ECO:0000313" key="1">
    <source>
        <dbReference type="EMBL" id="REA55520.1"/>
    </source>
</evidence>
<reference evidence="1 2" key="1">
    <citation type="submission" date="2018-07" db="EMBL/GenBank/DDBJ databases">
        <title>Dyadobacter roseus sp. nov., isolated from rose rhizosphere soil.</title>
        <authorList>
            <person name="Chen L."/>
        </authorList>
    </citation>
    <scope>NUCLEOTIDE SEQUENCE [LARGE SCALE GENOMIC DNA]</scope>
    <source>
        <strain evidence="1 2">RS19</strain>
    </source>
</reference>
<dbReference type="AlphaFoldDB" id="A0A3D8Y2X1"/>